<dbReference type="Proteomes" id="UP000699865">
    <property type="component" value="Unassembled WGS sequence"/>
</dbReference>
<keyword evidence="4" id="KW-0804">Transcription</keyword>
<evidence type="ECO:0000313" key="6">
    <source>
        <dbReference type="EMBL" id="MBU9835511.1"/>
    </source>
</evidence>
<dbReference type="PANTHER" id="PTHR30537:SF5">
    <property type="entry name" value="HTH-TYPE TRANSCRIPTIONAL ACTIVATOR TTDR-RELATED"/>
    <property type="match status" value="1"/>
</dbReference>
<dbReference type="InterPro" id="IPR036390">
    <property type="entry name" value="WH_DNA-bd_sf"/>
</dbReference>
<organism evidence="6 7">
    <name type="scientific">Rahnella perminowiae</name>
    <dbReference type="NCBI Taxonomy" id="2816244"/>
    <lineage>
        <taxon>Bacteria</taxon>
        <taxon>Pseudomonadati</taxon>
        <taxon>Pseudomonadota</taxon>
        <taxon>Gammaproteobacteria</taxon>
        <taxon>Enterobacterales</taxon>
        <taxon>Yersiniaceae</taxon>
        <taxon>Rahnella</taxon>
    </lineage>
</organism>
<dbReference type="Gene3D" id="3.40.190.290">
    <property type="match status" value="1"/>
</dbReference>
<evidence type="ECO:0000256" key="1">
    <source>
        <dbReference type="ARBA" id="ARBA00009437"/>
    </source>
</evidence>
<proteinExistence type="inferred from homology"/>
<evidence type="ECO:0000256" key="2">
    <source>
        <dbReference type="ARBA" id="ARBA00023015"/>
    </source>
</evidence>
<dbReference type="EMBL" id="JAFMOU010000067">
    <property type="protein sequence ID" value="MBU9835511.1"/>
    <property type="molecule type" value="Genomic_DNA"/>
</dbReference>
<reference evidence="6 7" key="1">
    <citation type="submission" date="2021-03" db="EMBL/GenBank/DDBJ databases">
        <title>Five novel Rahnella species.</title>
        <authorList>
            <person name="Brady C."/>
            <person name="Asselin J."/>
            <person name="Beer S."/>
            <person name="Bruberg M.B."/>
            <person name="Crampton B."/>
            <person name="Venter S."/>
            <person name="Arnold D."/>
            <person name="Denman S."/>
        </authorList>
    </citation>
    <scope>NUCLEOTIDE SEQUENCE [LARGE SCALE GENOMIC DNA]</scope>
    <source>
        <strain evidence="6 7">L72c</strain>
    </source>
</reference>
<feature type="domain" description="HTH lysR-type" evidence="5">
    <location>
        <begin position="20"/>
        <end position="77"/>
    </location>
</feature>
<keyword evidence="2" id="KW-0805">Transcription regulation</keyword>
<dbReference type="RefSeq" id="WP_158414308.1">
    <property type="nucleotide sequence ID" value="NZ_JAFMOS010000247.1"/>
</dbReference>
<protein>
    <submittedName>
        <fullName evidence="6">LysR family transcriptional regulator</fullName>
    </submittedName>
</protein>
<dbReference type="SUPFAM" id="SSF46785">
    <property type="entry name" value="Winged helix' DNA-binding domain"/>
    <property type="match status" value="1"/>
</dbReference>
<keyword evidence="3" id="KW-0238">DNA-binding</keyword>
<dbReference type="PROSITE" id="PS50931">
    <property type="entry name" value="HTH_LYSR"/>
    <property type="match status" value="1"/>
</dbReference>
<comment type="caution">
    <text evidence="6">The sequence shown here is derived from an EMBL/GenBank/DDBJ whole genome shotgun (WGS) entry which is preliminary data.</text>
</comment>
<dbReference type="InterPro" id="IPR005119">
    <property type="entry name" value="LysR_subst-bd"/>
</dbReference>
<evidence type="ECO:0000313" key="7">
    <source>
        <dbReference type="Proteomes" id="UP000699865"/>
    </source>
</evidence>
<dbReference type="InterPro" id="IPR000847">
    <property type="entry name" value="LysR_HTH_N"/>
</dbReference>
<accession>A0ABS6L1D4</accession>
<dbReference type="InterPro" id="IPR036388">
    <property type="entry name" value="WH-like_DNA-bd_sf"/>
</dbReference>
<sequence length="325" mass="36794">MNTFRADNLKNKISNRLDPELLGLIMAFLAVVETGSFAAAAKILRQTPSTISRKVIRLEESLGVRLLNRTTRSVVITEIGAIYLRYCQSINELLNSAEAEVTSMTRSPQGLLRISMPVAFGQRYITSLLADFLELYPKVEIEAAYNDRYVQMVEENIDLSIRIGDLPDSSLVARKIMSNQRLLVASPQYIKKFGAPQIPSDLSRYDCIRYTRYRSAGNIWKFIHEGDERVEHSVTVNGSFRCDDSAAVLNYVLSDAGVGIVADYLCYDALVQNKLVHLMPEWRVLPASGIYLCWPSTRLLMPKVRYLIDYLVAHLQHLSFTPIKH</sequence>
<dbReference type="Pfam" id="PF03466">
    <property type="entry name" value="LysR_substrate"/>
    <property type="match status" value="1"/>
</dbReference>
<dbReference type="Pfam" id="PF00126">
    <property type="entry name" value="HTH_1"/>
    <property type="match status" value="1"/>
</dbReference>
<comment type="similarity">
    <text evidence="1">Belongs to the LysR transcriptional regulatory family.</text>
</comment>
<evidence type="ECO:0000256" key="3">
    <source>
        <dbReference type="ARBA" id="ARBA00023125"/>
    </source>
</evidence>
<dbReference type="Gene3D" id="1.10.10.10">
    <property type="entry name" value="Winged helix-like DNA-binding domain superfamily/Winged helix DNA-binding domain"/>
    <property type="match status" value="1"/>
</dbReference>
<evidence type="ECO:0000259" key="5">
    <source>
        <dbReference type="PROSITE" id="PS50931"/>
    </source>
</evidence>
<evidence type="ECO:0000256" key="4">
    <source>
        <dbReference type="ARBA" id="ARBA00023163"/>
    </source>
</evidence>
<name>A0ABS6L1D4_9GAMM</name>
<dbReference type="PANTHER" id="PTHR30537">
    <property type="entry name" value="HTH-TYPE TRANSCRIPTIONAL REGULATOR"/>
    <property type="match status" value="1"/>
</dbReference>
<dbReference type="SUPFAM" id="SSF53850">
    <property type="entry name" value="Periplasmic binding protein-like II"/>
    <property type="match status" value="1"/>
</dbReference>
<dbReference type="CDD" id="cd08422">
    <property type="entry name" value="PBP2_CrgA_like"/>
    <property type="match status" value="1"/>
</dbReference>
<gene>
    <name evidence="6" type="ORF">J1786_11920</name>
</gene>
<dbReference type="InterPro" id="IPR058163">
    <property type="entry name" value="LysR-type_TF_proteobact-type"/>
</dbReference>
<keyword evidence="7" id="KW-1185">Reference proteome</keyword>